<dbReference type="SMART" id="SM00954">
    <property type="entry name" value="RelA_SpoT"/>
    <property type="match status" value="1"/>
</dbReference>
<evidence type="ECO:0000256" key="1">
    <source>
        <dbReference type="SAM" id="MobiDB-lite"/>
    </source>
</evidence>
<reference evidence="3" key="1">
    <citation type="journal article" date="2010" name="Appl. Environ. Microbiol.">
        <title>Wide dispersal and possible multiple origins of low-copy-number plasmids in rickettsia species associated with blood-feeding arthropods.</title>
        <authorList>
            <person name="Baldridge G.D."/>
            <person name="Burkhardt N.Y."/>
            <person name="Labruna M.B."/>
            <person name="Pacheco R.C."/>
            <person name="Paddock C.D."/>
            <person name="Williamson P.C."/>
            <person name="Billingsley P.M."/>
            <person name="Felsheim R.F."/>
            <person name="Kurtti T.J."/>
            <person name="Munderloh U.G."/>
        </authorList>
    </citation>
    <scope>NUCLEOTIDE SEQUENCE</scope>
    <source>
        <strain evidence="3">AaR/SC</strain>
        <plasmid evidence="3">pRAM18</plasmid>
    </source>
</reference>
<dbReference type="InterPro" id="IPR043519">
    <property type="entry name" value="NT_sf"/>
</dbReference>
<dbReference type="EMBL" id="GU322808">
    <property type="protein sequence ID" value="ADD14607.1"/>
    <property type="molecule type" value="Genomic_DNA"/>
</dbReference>
<dbReference type="InterPro" id="IPR007685">
    <property type="entry name" value="RelA_SpoT"/>
</dbReference>
<dbReference type="GO" id="GO:0015969">
    <property type="term" value="P:guanosine tetraphosphate metabolic process"/>
    <property type="evidence" value="ECO:0007669"/>
    <property type="project" value="InterPro"/>
</dbReference>
<dbReference type="InterPro" id="IPR032675">
    <property type="entry name" value="LRR_dom_sf"/>
</dbReference>
<evidence type="ECO:0000313" key="3">
    <source>
        <dbReference type="EMBL" id="ADD14607.1"/>
    </source>
</evidence>
<organism evidence="3">
    <name type="scientific">Rickettsia amblyommatis str. AaR/SC</name>
    <dbReference type="NCBI Taxonomy" id="933950"/>
    <lineage>
        <taxon>Bacteria</taxon>
        <taxon>Pseudomonadati</taxon>
        <taxon>Pseudomonadota</taxon>
        <taxon>Alphaproteobacteria</taxon>
        <taxon>Rickettsiales</taxon>
        <taxon>Rickettsiaceae</taxon>
        <taxon>Rickettsieae</taxon>
        <taxon>Rickettsia</taxon>
        <taxon>spotted fever group</taxon>
    </lineage>
</organism>
<feature type="domain" description="RelA/SpoT" evidence="2">
    <location>
        <begin position="225"/>
        <end position="335"/>
    </location>
</feature>
<gene>
    <name evidence="3" type="ORF">pRAM18_00005</name>
</gene>
<feature type="compositionally biased region" description="Acidic residues" evidence="1">
    <location>
        <begin position="976"/>
        <end position="997"/>
    </location>
</feature>
<protein>
    <submittedName>
        <fullName evidence="3">Guanosine polyphosphate pyrophosphohydrolase/synthetase</fullName>
    </submittedName>
</protein>
<accession>D3XF46</accession>
<sequence>MTYQHIIAILQRYDHHFDCTQFDKAIKFLVKYCHNNKYSLEISETLISTYPDTKSVITSLLFFSSVKNHLTLTHIKYHFGEEIATIFFSLVELFRIQNTYCNTIQETFQLFCSLKPNIAIRVLLIRFAYLLHKIIFHCNISDIEYYLMSEEIKDIYVPLFKEITVEKINNVLQNVCLEILQPKLYKFITDFLKVNYQNPDQLVIKVINSFHDILSRLDVEYAISGRVKSTYSIAHKLVNKSNEIKNLCDIIGIRVIVAQDNECYKVLNTIFNYYAHIPKRNKDFIKCPKKNNYQSLHTVIIDKDLRKLEVQIRTRRMHNIAQSGSASHLQYKLNLQNSNNLDIAHNILNKFILNTLNQYSSIPTIVPKYLRINRLDGLISYIIGPIKPNDRTLKQGVSIYHENTRYYVDTAKIVNVNQQTLILVSKGKPYIATDTGKTSQLQGVSLQNMWTDQNSIKNSLSMLNKRVSYNTQIKERHLEQQLYTEKNLSSNGELSTNQLQEIEIANTSNKNPNLNDHHAYLKYYIKCTNTHTTSSMQMKSDYELNYINKNVLIDAVIQNDQNTDNLSRTFSKKLKLQCVPECKKKDKLFCTEVNLHLQNDSDNTNCSSDVSSSQKRSSQQKKCINTATIKFISDDDIMNIRIEELMIILKDTQITYLDLSNNNIGDKEIKILTPMLKDTQITYLDLSNNNIGDKEIKILTPMLKDTQITYLDLSNNNIGDKEIKILTPMLKDTQITYLDLSNNNIGDKEIKILTPMLKDTQITYLNLRQNYIGDIGVRELAKILNNMHITYLNLSSNAINDTGTVELAAILKDTQITHLDLSSNNVGDTTIDDAVGQLAAILPDTKITHLNLGYNCIDAAGIIALAKILPDTKITHLSLEFNNVDNAGATALAKILKDTKITYLNLDCNVIGLGGIRTLTTIVKEMNIIIHLTGQQPYHETDYYDGHFSKLQRIEFLQLDPDLVREMANSTSDNTAENEENDSGCEVWDTESDDISDTDSNSTITMNNGNIYGGNGTMTIRISHSIDTIKSRIYGINKTPDIEVIHNAQVIIEDIDCMGAL</sequence>
<dbReference type="Pfam" id="PF13516">
    <property type="entry name" value="LRR_6"/>
    <property type="match status" value="9"/>
</dbReference>
<geneLocation type="plasmid" evidence="3">
    <name>pRAM18</name>
</geneLocation>
<proteinExistence type="predicted"/>
<dbReference type="Gene3D" id="3.80.10.10">
    <property type="entry name" value="Ribonuclease Inhibitor"/>
    <property type="match status" value="2"/>
</dbReference>
<keyword evidence="3" id="KW-0378">Hydrolase</keyword>
<dbReference type="PANTHER" id="PTHR21262:SF31">
    <property type="entry name" value="GTP PYROPHOSPHOKINASE"/>
    <property type="match status" value="1"/>
</dbReference>
<name>D3XF46_RICAM</name>
<dbReference type="RefSeq" id="WP_013006745.1">
    <property type="nucleotide sequence ID" value="NC_013938.1"/>
</dbReference>
<dbReference type="Pfam" id="PF04607">
    <property type="entry name" value="RelA_SpoT"/>
    <property type="match status" value="1"/>
</dbReference>
<feature type="region of interest" description="Disordered" evidence="1">
    <location>
        <begin position="969"/>
        <end position="1004"/>
    </location>
</feature>
<dbReference type="InterPro" id="IPR001611">
    <property type="entry name" value="Leu-rich_rpt"/>
</dbReference>
<dbReference type="SUPFAM" id="SSF52047">
    <property type="entry name" value="RNI-like"/>
    <property type="match status" value="1"/>
</dbReference>
<evidence type="ECO:0000259" key="2">
    <source>
        <dbReference type="SMART" id="SM00954"/>
    </source>
</evidence>
<dbReference type="CDD" id="cd05399">
    <property type="entry name" value="NT_Rel-Spo_like"/>
    <property type="match status" value="1"/>
</dbReference>
<dbReference type="AlphaFoldDB" id="D3XF46"/>
<dbReference type="Gene3D" id="3.30.460.10">
    <property type="entry name" value="Beta Polymerase, domain 2"/>
    <property type="match status" value="1"/>
</dbReference>
<dbReference type="SMART" id="SM00368">
    <property type="entry name" value="LRR_RI"/>
    <property type="match status" value="8"/>
</dbReference>
<dbReference type="SUPFAM" id="SSF109604">
    <property type="entry name" value="HD-domain/PDEase-like"/>
    <property type="match status" value="1"/>
</dbReference>
<dbReference type="GO" id="GO:0016787">
    <property type="term" value="F:hydrolase activity"/>
    <property type="evidence" value="ECO:0007669"/>
    <property type="project" value="UniProtKB-KW"/>
</dbReference>
<dbReference type="Gene3D" id="1.10.3210.10">
    <property type="entry name" value="Hypothetical protein af1432"/>
    <property type="match status" value="1"/>
</dbReference>
<dbReference type="PANTHER" id="PTHR21262">
    <property type="entry name" value="GUANOSINE-3',5'-BIS DIPHOSPHATE 3'-PYROPHOSPHOHYDROLASE"/>
    <property type="match status" value="1"/>
</dbReference>
<dbReference type="SUPFAM" id="SSF81301">
    <property type="entry name" value="Nucleotidyltransferase"/>
    <property type="match status" value="1"/>
</dbReference>
<keyword evidence="3" id="KW-0614">Plasmid</keyword>